<dbReference type="Pfam" id="PF13715">
    <property type="entry name" value="CarbopepD_reg_2"/>
    <property type="match status" value="1"/>
</dbReference>
<dbReference type="OrthoDB" id="9768177at2"/>
<dbReference type="InterPro" id="IPR037066">
    <property type="entry name" value="Plug_dom_sf"/>
</dbReference>
<evidence type="ECO:0000313" key="14">
    <source>
        <dbReference type="Proteomes" id="UP000183253"/>
    </source>
</evidence>
<dbReference type="Proteomes" id="UP000183253">
    <property type="component" value="Unassembled WGS sequence"/>
</dbReference>
<dbReference type="InterPro" id="IPR023996">
    <property type="entry name" value="TonB-dep_OMP_SusC/RagA"/>
</dbReference>
<dbReference type="Gene3D" id="2.40.170.20">
    <property type="entry name" value="TonB-dependent receptor, beta-barrel domain"/>
    <property type="match status" value="1"/>
</dbReference>
<evidence type="ECO:0000256" key="6">
    <source>
        <dbReference type="ARBA" id="ARBA00023136"/>
    </source>
</evidence>
<keyword evidence="2 8" id="KW-0813">Transport</keyword>
<protein>
    <submittedName>
        <fullName evidence="13">TonB-linked outer membrane protein, SusC/RagA family</fullName>
    </submittedName>
</protein>
<dbReference type="SUPFAM" id="SSF56935">
    <property type="entry name" value="Porins"/>
    <property type="match status" value="1"/>
</dbReference>
<feature type="domain" description="TonB-dependent receptor plug" evidence="12">
    <location>
        <begin position="125"/>
        <end position="232"/>
    </location>
</feature>
<evidence type="ECO:0000256" key="10">
    <source>
        <dbReference type="SAM" id="SignalP"/>
    </source>
</evidence>
<evidence type="ECO:0000256" key="2">
    <source>
        <dbReference type="ARBA" id="ARBA00022448"/>
    </source>
</evidence>
<evidence type="ECO:0000256" key="5">
    <source>
        <dbReference type="ARBA" id="ARBA00023077"/>
    </source>
</evidence>
<feature type="signal peptide" evidence="10">
    <location>
        <begin position="1"/>
        <end position="28"/>
    </location>
</feature>
<gene>
    <name evidence="13" type="ORF">SAMN05444145_11139</name>
</gene>
<evidence type="ECO:0000313" key="13">
    <source>
        <dbReference type="EMBL" id="SEA98022.1"/>
    </source>
</evidence>
<evidence type="ECO:0000256" key="4">
    <source>
        <dbReference type="ARBA" id="ARBA00022692"/>
    </source>
</evidence>
<dbReference type="STRING" id="1033731.SAMN05444145_11139"/>
<dbReference type="AlphaFoldDB" id="A0A1H4FNF2"/>
<dbReference type="InterPro" id="IPR036942">
    <property type="entry name" value="Beta-barrel_TonB_sf"/>
</dbReference>
<evidence type="ECO:0000256" key="3">
    <source>
        <dbReference type="ARBA" id="ARBA00022452"/>
    </source>
</evidence>
<dbReference type="InterPro" id="IPR000531">
    <property type="entry name" value="Beta-barrel_TonB"/>
</dbReference>
<keyword evidence="5 9" id="KW-0798">TonB box</keyword>
<dbReference type="PROSITE" id="PS52016">
    <property type="entry name" value="TONB_DEPENDENT_REC_3"/>
    <property type="match status" value="1"/>
</dbReference>
<comment type="similarity">
    <text evidence="8 9">Belongs to the TonB-dependent receptor family.</text>
</comment>
<comment type="subcellular location">
    <subcellularLocation>
        <location evidence="1 8">Cell outer membrane</location>
        <topology evidence="1 8">Multi-pass membrane protein</topology>
    </subcellularLocation>
</comment>
<organism evidence="13 14">
    <name type="scientific">Alistipes timonensis JC136</name>
    <dbReference type="NCBI Taxonomy" id="1033731"/>
    <lineage>
        <taxon>Bacteria</taxon>
        <taxon>Pseudomonadati</taxon>
        <taxon>Bacteroidota</taxon>
        <taxon>Bacteroidia</taxon>
        <taxon>Bacteroidales</taxon>
        <taxon>Rikenellaceae</taxon>
        <taxon>Alistipes</taxon>
    </lineage>
</organism>
<proteinExistence type="inferred from homology"/>
<dbReference type="InterPro" id="IPR008969">
    <property type="entry name" value="CarboxyPept-like_regulatory"/>
</dbReference>
<dbReference type="InterPro" id="IPR039426">
    <property type="entry name" value="TonB-dep_rcpt-like"/>
</dbReference>
<dbReference type="Gene3D" id="2.60.40.1120">
    <property type="entry name" value="Carboxypeptidase-like, regulatory domain"/>
    <property type="match status" value="1"/>
</dbReference>
<keyword evidence="4 8" id="KW-0812">Transmembrane</keyword>
<dbReference type="NCBIfam" id="TIGR04057">
    <property type="entry name" value="SusC_RagA_signa"/>
    <property type="match status" value="1"/>
</dbReference>
<dbReference type="Gene3D" id="2.170.130.10">
    <property type="entry name" value="TonB-dependent receptor, plug domain"/>
    <property type="match status" value="1"/>
</dbReference>
<accession>A0A1H4FNF2</accession>
<keyword evidence="3 8" id="KW-1134">Transmembrane beta strand</keyword>
<dbReference type="EMBL" id="FNRI01000011">
    <property type="protein sequence ID" value="SEA98022.1"/>
    <property type="molecule type" value="Genomic_DNA"/>
</dbReference>
<evidence type="ECO:0000256" key="8">
    <source>
        <dbReference type="PROSITE-ProRule" id="PRU01360"/>
    </source>
</evidence>
<reference evidence="13 14" key="1">
    <citation type="submission" date="2016-10" db="EMBL/GenBank/DDBJ databases">
        <authorList>
            <person name="de Groot N.N."/>
        </authorList>
    </citation>
    <scope>NUCLEOTIDE SEQUENCE [LARGE SCALE GENOMIC DNA]</scope>
    <source>
        <strain evidence="13 14">DSM 25383</strain>
    </source>
</reference>
<feature type="chain" id="PRO_5010205398" evidence="10">
    <location>
        <begin position="29"/>
        <end position="1045"/>
    </location>
</feature>
<name>A0A1H4FNF2_9BACT</name>
<dbReference type="NCBIfam" id="TIGR04056">
    <property type="entry name" value="OMP_RagA_SusC"/>
    <property type="match status" value="1"/>
</dbReference>
<sequence>MKKLLTKVHWLCAVLLAVTLLQPGLSVAQKGGGGKFTLSGTVKGDGQPLVGATVVEPGTSNGTVTGADGKFSLSLSKRGASIQISFIGYVTKTLTANADFLEVSLDSDAQKIDEVMVVAYGTMRKRDVTGAITSISSESIERRAPSNVFEALQGQVAGVQISAGSGQPGEASQINIRGISTFSAEGVKPLYVVDGIPMEDIDGINPGDITSIEILKDAASAAMYGSRSANGVILITTKGGQEGAPRIDVKYLHTWGKLSHKLAQATRADRRKFDILRDTYHKDNATGYVDNASNQLINDSLNAAFNVDNDYQDLLFQWAQKDQVDLSVAGGTKKMKYFGSTGYYNERGIVPNTNFQRLTARINADYTANNWLTLHSRVSLGYSQKNGINEGQLMTAMLSRRPYFNLYYPDGTLAGVFQGQKSPLAQVKYTTDRTEYYQGNLYQGFELKLAKGLTFQTSINANLYLNKRQRVYPSMITDEWQKSNSGYAADNLNWNWLNENVLTYKNKWGNHNFSALVGFSEQQWRTDQTVLSGINSSTDFIPTMNAFAANLTLSDTGTWQSNHSMASLFARVTYDFKSKYLIQATFRRDGSSRFSKENRWGNFPSVSAAWRLSDENFMNFSRRALDDAKIRISWGITGNEQIGNYDYLYSYATGDIYDGVGGVYPARLAVDNLRWEETRQVDVGLDLSFFNSRLTITADYYDKYTDGLLANRELPKESGFSTMRTNVGEVSNRGFEFTIAGDLIRTKDFRWNASFNISRNWNTIEKLAEGEPYLENDLWWIAEGGSIGDFYGYKQNNIFAYDESNAFTPDTWQQLTPVFENGSFSHYTLNGQVYNGSYVQKKLPNGKPFRGGDVNWEEAEGSRDGVIDESDRMIIGNALPTYTGGLSTNFTYKNFGLFVSFYYSFGGQIYNYAEHQRNMFKYTSTTPSPHVINNMWIHQGDQALYPRPYNDEYNNARYANSFYVEDADYIRLSNVRLSYDLPERWLKSLRIKALQVYIFGNNLMTWTSYSGYDPEFSSSNPLQIGRDTYRYPMKREFGAGINVKF</sequence>
<dbReference type="RefSeq" id="WP_010261072.1">
    <property type="nucleotide sequence ID" value="NZ_CAEG01000007.1"/>
</dbReference>
<dbReference type="SUPFAM" id="SSF49464">
    <property type="entry name" value="Carboxypeptidase regulatory domain-like"/>
    <property type="match status" value="1"/>
</dbReference>
<evidence type="ECO:0000256" key="1">
    <source>
        <dbReference type="ARBA" id="ARBA00004571"/>
    </source>
</evidence>
<dbReference type="Pfam" id="PF00593">
    <property type="entry name" value="TonB_dep_Rec_b-barrel"/>
    <property type="match status" value="1"/>
</dbReference>
<keyword evidence="10" id="KW-0732">Signal</keyword>
<dbReference type="InterPro" id="IPR023997">
    <property type="entry name" value="TonB-dep_OMP_SusC/RagA_CS"/>
</dbReference>
<keyword evidence="6 8" id="KW-0472">Membrane</keyword>
<evidence type="ECO:0000256" key="7">
    <source>
        <dbReference type="ARBA" id="ARBA00023237"/>
    </source>
</evidence>
<keyword evidence="14" id="KW-1185">Reference proteome</keyword>
<feature type="domain" description="TonB-dependent receptor-like beta-barrel" evidence="11">
    <location>
        <begin position="404"/>
        <end position="1003"/>
    </location>
</feature>
<dbReference type="GO" id="GO:0009279">
    <property type="term" value="C:cell outer membrane"/>
    <property type="evidence" value="ECO:0007669"/>
    <property type="project" value="UniProtKB-SubCell"/>
</dbReference>
<evidence type="ECO:0000259" key="12">
    <source>
        <dbReference type="Pfam" id="PF07715"/>
    </source>
</evidence>
<dbReference type="Pfam" id="PF07715">
    <property type="entry name" value="Plug"/>
    <property type="match status" value="1"/>
</dbReference>
<evidence type="ECO:0000256" key="9">
    <source>
        <dbReference type="RuleBase" id="RU003357"/>
    </source>
</evidence>
<evidence type="ECO:0000259" key="11">
    <source>
        <dbReference type="Pfam" id="PF00593"/>
    </source>
</evidence>
<dbReference type="InterPro" id="IPR012910">
    <property type="entry name" value="Plug_dom"/>
</dbReference>
<keyword evidence="7 8" id="KW-0998">Cell outer membrane</keyword>